<evidence type="ECO:0000256" key="6">
    <source>
        <dbReference type="ARBA" id="ARBA00023136"/>
    </source>
</evidence>
<reference evidence="9" key="1">
    <citation type="submission" date="2022-10" db="EMBL/GenBank/DDBJ databases">
        <title>Description of Fervidibacillus gen. nov. in the family Fervidibacillaceae fam. nov. with two species, Fervidibacillus albus sp. nov., and Fervidibacillus halotolerans sp. nov., isolated from tidal flat sediments.</title>
        <authorList>
            <person name="Kwon K.K."/>
            <person name="Yang S.-H."/>
        </authorList>
    </citation>
    <scope>NUCLEOTIDE SEQUENCE</scope>
    <source>
        <strain evidence="9">JCM 19140</strain>
    </source>
</reference>
<dbReference type="PANTHER" id="PTHR30252:SF0">
    <property type="entry name" value="PEPTIDE TRANSPORTER CSTA"/>
    <property type="match status" value="1"/>
</dbReference>
<feature type="transmembrane region" description="Helical" evidence="7">
    <location>
        <begin position="362"/>
        <end position="391"/>
    </location>
</feature>
<dbReference type="AlphaFoldDB" id="A0AAE3LP23"/>
<evidence type="ECO:0000256" key="1">
    <source>
        <dbReference type="ARBA" id="ARBA00004651"/>
    </source>
</evidence>
<dbReference type="PANTHER" id="PTHR30252">
    <property type="entry name" value="INNER MEMBRANE PEPTIDE TRANSPORTER"/>
    <property type="match status" value="1"/>
</dbReference>
<feature type="transmembrane region" description="Helical" evidence="7">
    <location>
        <begin position="500"/>
        <end position="520"/>
    </location>
</feature>
<evidence type="ECO:0000313" key="10">
    <source>
        <dbReference type="Proteomes" id="UP001209318"/>
    </source>
</evidence>
<keyword evidence="6 7" id="KW-0472">Membrane</keyword>
<evidence type="ECO:0000256" key="4">
    <source>
        <dbReference type="ARBA" id="ARBA00022692"/>
    </source>
</evidence>
<feature type="domain" description="CstA N-terminal" evidence="8">
    <location>
        <begin position="4"/>
        <end position="346"/>
    </location>
</feature>
<evidence type="ECO:0000256" key="5">
    <source>
        <dbReference type="ARBA" id="ARBA00022989"/>
    </source>
</evidence>
<accession>A0AAE3LP23</accession>
<proteinExistence type="inferred from homology"/>
<evidence type="ECO:0000256" key="7">
    <source>
        <dbReference type="SAM" id="Phobius"/>
    </source>
</evidence>
<feature type="transmembrane region" description="Helical" evidence="7">
    <location>
        <begin position="6"/>
        <end position="25"/>
    </location>
</feature>
<feature type="transmembrane region" description="Helical" evidence="7">
    <location>
        <begin position="472"/>
        <end position="494"/>
    </location>
</feature>
<evidence type="ECO:0000259" key="8">
    <source>
        <dbReference type="Pfam" id="PF02554"/>
    </source>
</evidence>
<keyword evidence="5 7" id="KW-1133">Transmembrane helix</keyword>
<dbReference type="GO" id="GO:0009267">
    <property type="term" value="P:cellular response to starvation"/>
    <property type="evidence" value="ECO:0007669"/>
    <property type="project" value="InterPro"/>
</dbReference>
<comment type="similarity">
    <text evidence="2">Belongs to the peptide transporter carbon starvation (CstA) (TC 2.A.114) family.</text>
</comment>
<evidence type="ECO:0000313" key="9">
    <source>
        <dbReference type="EMBL" id="MCU9614472.1"/>
    </source>
</evidence>
<keyword evidence="3" id="KW-1003">Cell membrane</keyword>
<feature type="domain" description="CstA N-terminal" evidence="8">
    <location>
        <begin position="353"/>
        <end position="488"/>
    </location>
</feature>
<dbReference type="InterPro" id="IPR051605">
    <property type="entry name" value="CstA"/>
</dbReference>
<feature type="transmembrane region" description="Helical" evidence="7">
    <location>
        <begin position="420"/>
        <end position="438"/>
    </location>
</feature>
<organism evidence="9 10">
    <name type="scientific">Perspicuibacillus lycopersici</name>
    <dbReference type="NCBI Taxonomy" id="1325689"/>
    <lineage>
        <taxon>Bacteria</taxon>
        <taxon>Bacillati</taxon>
        <taxon>Bacillota</taxon>
        <taxon>Bacilli</taxon>
        <taxon>Bacillales</taxon>
        <taxon>Bacillaceae</taxon>
        <taxon>Perspicuibacillus</taxon>
    </lineage>
</organism>
<name>A0AAE3LP23_9BACI</name>
<sequence length="538" mass="57718">MSLITLLLITGVIFLIAYFTYGKFLERKLGVDPNRTTPAVELADGVDYVATKKPVLLGHHFATIAGGGPIVGPITAAVFGWIPAVIWIVFGSIFVGGVHDFASLQASIRHRAQSIGAIIKEYIGKRGQVLFLAFSVATLILIVGVFIILVRDTFVSVPQAATASVLFIPVAIIFGILVNQVRMNFVAASVIGVVAMFICVWLGNLFPLELPGAAWVIILIVYAYLASVLPVWLLLQPRDYLNSFLLYGMMLGGVLGILFANPVIEMSGFTGFYNAGLGPLFPILFITIACGAVSGFHSLVSSGTTAKQLDNEKNARFISYGGMLIEGFLAIIVIGSVAYLSSADFASRLSELGGPIPTFSAGLGYFMSFFGIPEATGTTFVALTASAFLLTTLDSATRLGKYGIQEFAEGKSKLFSNQHMATLIVIVGAGALAISGTWSDVWPLFGSANQMLGALALLAVSVWLIRKGMKSWFVVLPMIFMFIVTISALAVLMYNNFTSGNYFLAISGFVLFVLCVYLVIEAWRSFTGAKNKDQTIKV</sequence>
<evidence type="ECO:0000256" key="3">
    <source>
        <dbReference type="ARBA" id="ARBA00022475"/>
    </source>
</evidence>
<keyword evidence="4 7" id="KW-0812">Transmembrane</keyword>
<feature type="transmembrane region" description="Helical" evidence="7">
    <location>
        <begin position="244"/>
        <end position="264"/>
    </location>
</feature>
<keyword evidence="10" id="KW-1185">Reference proteome</keyword>
<feature type="transmembrane region" description="Helical" evidence="7">
    <location>
        <begin position="88"/>
        <end position="108"/>
    </location>
</feature>
<evidence type="ECO:0000256" key="2">
    <source>
        <dbReference type="ARBA" id="ARBA00007755"/>
    </source>
</evidence>
<dbReference type="EMBL" id="JAOUSF010000004">
    <property type="protein sequence ID" value="MCU9614472.1"/>
    <property type="molecule type" value="Genomic_DNA"/>
</dbReference>
<feature type="transmembrane region" description="Helical" evidence="7">
    <location>
        <begin position="212"/>
        <end position="235"/>
    </location>
</feature>
<gene>
    <name evidence="9" type="ORF">OEV98_13080</name>
</gene>
<feature type="transmembrane region" description="Helical" evidence="7">
    <location>
        <begin position="276"/>
        <end position="296"/>
    </location>
</feature>
<dbReference type="Proteomes" id="UP001209318">
    <property type="component" value="Unassembled WGS sequence"/>
</dbReference>
<protein>
    <submittedName>
        <fullName evidence="9">Carbon starvation protein A</fullName>
    </submittedName>
</protein>
<comment type="caution">
    <text evidence="9">The sequence shown here is derived from an EMBL/GenBank/DDBJ whole genome shotgun (WGS) entry which is preliminary data.</text>
</comment>
<feature type="transmembrane region" description="Helical" evidence="7">
    <location>
        <begin position="317"/>
        <end position="342"/>
    </location>
</feature>
<feature type="transmembrane region" description="Helical" evidence="7">
    <location>
        <begin position="129"/>
        <end position="150"/>
    </location>
</feature>
<feature type="transmembrane region" description="Helical" evidence="7">
    <location>
        <begin position="185"/>
        <end position="206"/>
    </location>
</feature>
<dbReference type="RefSeq" id="WP_263073754.1">
    <property type="nucleotide sequence ID" value="NZ_JAOUSF010000004.1"/>
</dbReference>
<dbReference type="Pfam" id="PF02554">
    <property type="entry name" value="CstA"/>
    <property type="match status" value="2"/>
</dbReference>
<dbReference type="GO" id="GO:0005886">
    <property type="term" value="C:plasma membrane"/>
    <property type="evidence" value="ECO:0007669"/>
    <property type="project" value="UniProtKB-SubCell"/>
</dbReference>
<feature type="transmembrane region" description="Helical" evidence="7">
    <location>
        <begin position="61"/>
        <end position="82"/>
    </location>
</feature>
<feature type="transmembrane region" description="Helical" evidence="7">
    <location>
        <begin position="444"/>
        <end position="465"/>
    </location>
</feature>
<feature type="transmembrane region" description="Helical" evidence="7">
    <location>
        <begin position="156"/>
        <end position="178"/>
    </location>
</feature>
<dbReference type="InterPro" id="IPR003706">
    <property type="entry name" value="CstA_N"/>
</dbReference>
<comment type="subcellular location">
    <subcellularLocation>
        <location evidence="1">Cell membrane</location>
        <topology evidence="1">Multi-pass membrane protein</topology>
    </subcellularLocation>
</comment>